<dbReference type="AlphaFoldDB" id="A0A0C2X893"/>
<reference evidence="2 3" key="1">
    <citation type="submission" date="2014-04" db="EMBL/GenBank/DDBJ databases">
        <title>Evolutionary Origins and Diversification of the Mycorrhizal Mutualists.</title>
        <authorList>
            <consortium name="DOE Joint Genome Institute"/>
            <consortium name="Mycorrhizal Genomics Consortium"/>
            <person name="Kohler A."/>
            <person name="Kuo A."/>
            <person name="Nagy L.G."/>
            <person name="Floudas D."/>
            <person name="Copeland A."/>
            <person name="Barry K.W."/>
            <person name="Cichocki N."/>
            <person name="Veneault-Fourrey C."/>
            <person name="LaButti K."/>
            <person name="Lindquist E.A."/>
            <person name="Lipzen A."/>
            <person name="Lundell T."/>
            <person name="Morin E."/>
            <person name="Murat C."/>
            <person name="Riley R."/>
            <person name="Ohm R."/>
            <person name="Sun H."/>
            <person name="Tunlid A."/>
            <person name="Henrissat B."/>
            <person name="Grigoriev I.V."/>
            <person name="Hibbett D.S."/>
            <person name="Martin F."/>
        </authorList>
    </citation>
    <scope>NUCLEOTIDE SEQUENCE [LARGE SCALE GENOMIC DNA]</scope>
    <source>
        <strain evidence="2 3">Koide BX008</strain>
    </source>
</reference>
<proteinExistence type="predicted"/>
<dbReference type="InParanoid" id="A0A0C2X893"/>
<dbReference type="Proteomes" id="UP000054549">
    <property type="component" value="Unassembled WGS sequence"/>
</dbReference>
<organism evidence="2 3">
    <name type="scientific">Amanita muscaria (strain Koide BX008)</name>
    <dbReference type="NCBI Taxonomy" id="946122"/>
    <lineage>
        <taxon>Eukaryota</taxon>
        <taxon>Fungi</taxon>
        <taxon>Dikarya</taxon>
        <taxon>Basidiomycota</taxon>
        <taxon>Agaricomycotina</taxon>
        <taxon>Agaricomycetes</taxon>
        <taxon>Agaricomycetidae</taxon>
        <taxon>Agaricales</taxon>
        <taxon>Pluteineae</taxon>
        <taxon>Amanitaceae</taxon>
        <taxon>Amanita</taxon>
    </lineage>
</organism>
<evidence type="ECO:0000313" key="2">
    <source>
        <dbReference type="EMBL" id="KIL64983.1"/>
    </source>
</evidence>
<evidence type="ECO:0000313" key="3">
    <source>
        <dbReference type="Proteomes" id="UP000054549"/>
    </source>
</evidence>
<dbReference type="HOGENOM" id="CLU_2497408_0_0_1"/>
<name>A0A0C2X893_AMAMK</name>
<accession>A0A0C2X893</accession>
<protein>
    <submittedName>
        <fullName evidence="2">Uncharacterized protein</fullName>
    </submittedName>
</protein>
<gene>
    <name evidence="2" type="ORF">M378DRAFT_162548</name>
</gene>
<sequence length="86" mass="9810">MALPIYAYIVIAVVVLAILVGALRQRRVWYTRPVPVALGANRVVRFEYHEESRAVPLMARMGLPQPVYHRPPGYYPDPAFPHGNHF</sequence>
<keyword evidence="1" id="KW-0472">Membrane</keyword>
<feature type="transmembrane region" description="Helical" evidence="1">
    <location>
        <begin position="6"/>
        <end position="23"/>
    </location>
</feature>
<evidence type="ECO:0000256" key="1">
    <source>
        <dbReference type="SAM" id="Phobius"/>
    </source>
</evidence>
<keyword evidence="1" id="KW-1133">Transmembrane helix</keyword>
<keyword evidence="3" id="KW-1185">Reference proteome</keyword>
<dbReference type="EMBL" id="KN818245">
    <property type="protein sequence ID" value="KIL64983.1"/>
    <property type="molecule type" value="Genomic_DNA"/>
</dbReference>
<keyword evidence="1" id="KW-0812">Transmembrane</keyword>